<reference evidence="3 4" key="1">
    <citation type="submission" date="2019-10" db="EMBL/GenBank/DDBJ databases">
        <title>Dictyobacter vulcani sp. nov., within the class Ktedonobacteria, isolated from soil of volcanic Mt. Zao.</title>
        <authorList>
            <person name="Zheng Y."/>
            <person name="Wang C.M."/>
            <person name="Sakai Y."/>
            <person name="Abe K."/>
            <person name="Yokota A."/>
            <person name="Yabe S."/>
        </authorList>
    </citation>
    <scope>NUCLEOTIDE SEQUENCE [LARGE SCALE GENOMIC DNA]</scope>
    <source>
        <strain evidence="3 4">W12</strain>
    </source>
</reference>
<dbReference type="GO" id="GO:0005737">
    <property type="term" value="C:cytoplasm"/>
    <property type="evidence" value="ECO:0007669"/>
    <property type="project" value="UniProtKB-ARBA"/>
</dbReference>
<accession>A0A5J4KZK3</accession>
<dbReference type="InterPro" id="IPR049030">
    <property type="entry name" value="AI2M-like_HNH"/>
</dbReference>
<protein>
    <submittedName>
        <fullName evidence="3">Uncharacterized protein</fullName>
    </submittedName>
</protein>
<organism evidence="3 4">
    <name type="scientific">Dictyobacter vulcani</name>
    <dbReference type="NCBI Taxonomy" id="2607529"/>
    <lineage>
        <taxon>Bacteria</taxon>
        <taxon>Bacillati</taxon>
        <taxon>Chloroflexota</taxon>
        <taxon>Ktedonobacteria</taxon>
        <taxon>Ktedonobacterales</taxon>
        <taxon>Dictyobacteraceae</taxon>
        <taxon>Dictyobacter</taxon>
    </lineage>
</organism>
<dbReference type="CDD" id="cd00085">
    <property type="entry name" value="HNHc"/>
    <property type="match status" value="1"/>
</dbReference>
<proteinExistence type="predicted"/>
<gene>
    <name evidence="3" type="ORF">KDW_48080</name>
</gene>
<dbReference type="Pfam" id="PF01348">
    <property type="entry name" value="Intron_maturas2"/>
    <property type="match status" value="1"/>
</dbReference>
<dbReference type="InterPro" id="IPR003615">
    <property type="entry name" value="HNH_nuc"/>
</dbReference>
<dbReference type="EMBL" id="BKZW01000002">
    <property type="protein sequence ID" value="GER90646.1"/>
    <property type="molecule type" value="Genomic_DNA"/>
</dbReference>
<dbReference type="InterPro" id="IPR024937">
    <property type="entry name" value="Domain_X"/>
</dbReference>
<feature type="domain" description="AI2M/AI1M-like HNH endonuclease" evidence="2">
    <location>
        <begin position="164"/>
        <end position="214"/>
    </location>
</feature>
<comment type="caution">
    <text evidence="3">The sequence shown here is derived from an EMBL/GenBank/DDBJ whole genome shotgun (WGS) entry which is preliminary data.</text>
</comment>
<evidence type="ECO:0000313" key="4">
    <source>
        <dbReference type="Proteomes" id="UP000326912"/>
    </source>
</evidence>
<evidence type="ECO:0000259" key="1">
    <source>
        <dbReference type="Pfam" id="PF01348"/>
    </source>
</evidence>
<name>A0A5J4KZK3_9CHLR</name>
<evidence type="ECO:0000259" key="2">
    <source>
        <dbReference type="Pfam" id="PF21368"/>
    </source>
</evidence>
<dbReference type="GO" id="GO:0006397">
    <property type="term" value="P:mRNA processing"/>
    <property type="evidence" value="ECO:0007669"/>
    <property type="project" value="InterPro"/>
</dbReference>
<dbReference type="Pfam" id="PF21368">
    <property type="entry name" value="AI2M-like_HNH"/>
    <property type="match status" value="1"/>
</dbReference>
<dbReference type="Proteomes" id="UP000326912">
    <property type="component" value="Unassembled WGS sequence"/>
</dbReference>
<sequence length="241" mass="28015">MRSINGGVGLRVPRNVVEEKCQRYMRKDTIIHRAEMLNDSNFSIVAAYQSEFRGIANYYRLAYNLHTLNKLKYVMDTSLTKTLAHKNKVTVSKIYARYKADIQIGETLYKGLRVTVPRKDKKPLVAIWGGISLKWDIKATIEEHKPGIWTDRTELEKRLLAEICEYCGSTEKVEGHHIRAMKDLNKYTGREKPNWVKRMAELRRKTMFLCRNCHMDLHAGKPMVTKMVTLTEVKALQKAKQ</sequence>
<evidence type="ECO:0000313" key="3">
    <source>
        <dbReference type="EMBL" id="GER90646.1"/>
    </source>
</evidence>
<dbReference type="AlphaFoldDB" id="A0A5J4KZK3"/>
<keyword evidence="4" id="KW-1185">Reference proteome</keyword>
<feature type="domain" description="Domain X" evidence="1">
    <location>
        <begin position="33"/>
        <end position="99"/>
    </location>
</feature>